<dbReference type="PANTHER" id="PTHR11573:SF6">
    <property type="entry name" value="RIBONUCLEOSIDE-DIPHOSPHATE REDUCTASE LARGE SUBUNIT"/>
    <property type="match status" value="1"/>
</dbReference>
<dbReference type="SUPFAM" id="SSF51998">
    <property type="entry name" value="PFL-like glycyl radical enzymes"/>
    <property type="match status" value="1"/>
</dbReference>
<name>A0A371CGM4_9APHY</name>
<evidence type="ECO:0000256" key="1">
    <source>
        <dbReference type="ARBA" id="ARBA00010406"/>
    </source>
</evidence>
<dbReference type="GO" id="GO:0009263">
    <property type="term" value="P:deoxyribonucleotide biosynthetic process"/>
    <property type="evidence" value="ECO:0007669"/>
    <property type="project" value="TreeGrafter"/>
</dbReference>
<protein>
    <submittedName>
        <fullName evidence="4">PFL-like glycyl radical enzyme</fullName>
    </submittedName>
</protein>
<feature type="compositionally biased region" description="Basic and acidic residues" evidence="2">
    <location>
        <begin position="1"/>
        <end position="20"/>
    </location>
</feature>
<dbReference type="GO" id="GO:0005524">
    <property type="term" value="F:ATP binding"/>
    <property type="evidence" value="ECO:0007669"/>
    <property type="project" value="TreeGrafter"/>
</dbReference>
<feature type="non-terminal residue" evidence="4">
    <location>
        <position position="310"/>
    </location>
</feature>
<organism evidence="4 5">
    <name type="scientific">Lentinus brumalis</name>
    <dbReference type="NCBI Taxonomy" id="2498619"/>
    <lineage>
        <taxon>Eukaryota</taxon>
        <taxon>Fungi</taxon>
        <taxon>Dikarya</taxon>
        <taxon>Basidiomycota</taxon>
        <taxon>Agaricomycotina</taxon>
        <taxon>Agaricomycetes</taxon>
        <taxon>Polyporales</taxon>
        <taxon>Polyporaceae</taxon>
        <taxon>Lentinus</taxon>
    </lineage>
</organism>
<dbReference type="GO" id="GO:0004748">
    <property type="term" value="F:ribonucleoside-diphosphate reductase activity, thioredoxin disulfide as acceptor"/>
    <property type="evidence" value="ECO:0007669"/>
    <property type="project" value="TreeGrafter"/>
</dbReference>
<evidence type="ECO:0000259" key="3">
    <source>
        <dbReference type="Pfam" id="PF02867"/>
    </source>
</evidence>
<dbReference type="PRINTS" id="PR01183">
    <property type="entry name" value="RIBORDTASEM1"/>
</dbReference>
<keyword evidence="5" id="KW-1185">Reference proteome</keyword>
<dbReference type="GO" id="GO:0005971">
    <property type="term" value="C:ribonucleoside-diphosphate reductase complex"/>
    <property type="evidence" value="ECO:0007669"/>
    <property type="project" value="TreeGrafter"/>
</dbReference>
<dbReference type="InterPro" id="IPR000788">
    <property type="entry name" value="RNR_lg_C"/>
</dbReference>
<reference evidence="4 5" key="1">
    <citation type="journal article" date="2018" name="Biotechnol. Biofuels">
        <title>Integrative visual omics of the white-rot fungus Polyporus brumalis exposes the biotechnological potential of its oxidative enzymes for delignifying raw plant biomass.</title>
        <authorList>
            <person name="Miyauchi S."/>
            <person name="Rancon A."/>
            <person name="Drula E."/>
            <person name="Hage H."/>
            <person name="Chaduli D."/>
            <person name="Favel A."/>
            <person name="Grisel S."/>
            <person name="Henrissat B."/>
            <person name="Herpoel-Gimbert I."/>
            <person name="Ruiz-Duenas F.J."/>
            <person name="Chevret D."/>
            <person name="Hainaut M."/>
            <person name="Lin J."/>
            <person name="Wang M."/>
            <person name="Pangilinan J."/>
            <person name="Lipzen A."/>
            <person name="Lesage-Meessen L."/>
            <person name="Navarro D."/>
            <person name="Riley R."/>
            <person name="Grigoriev I.V."/>
            <person name="Zhou S."/>
            <person name="Raouche S."/>
            <person name="Rosso M.N."/>
        </authorList>
    </citation>
    <scope>NUCLEOTIDE SEQUENCE [LARGE SCALE GENOMIC DNA]</scope>
    <source>
        <strain evidence="4 5">BRFM 1820</strain>
    </source>
</reference>
<dbReference type="AlphaFoldDB" id="A0A371CGM4"/>
<gene>
    <name evidence="4" type="ORF">OH76DRAFT_1424332</name>
</gene>
<comment type="similarity">
    <text evidence="1">Belongs to the ribonucleoside diphosphate reductase large chain family.</text>
</comment>
<accession>A0A371CGM4</accession>
<dbReference type="EMBL" id="KZ857881">
    <property type="protein sequence ID" value="RDX39434.1"/>
    <property type="molecule type" value="Genomic_DNA"/>
</dbReference>
<evidence type="ECO:0000313" key="5">
    <source>
        <dbReference type="Proteomes" id="UP000256964"/>
    </source>
</evidence>
<dbReference type="PANTHER" id="PTHR11573">
    <property type="entry name" value="RIBONUCLEOSIDE-DIPHOSPHATE REDUCTASE LARGE CHAIN"/>
    <property type="match status" value="1"/>
</dbReference>
<dbReference type="STRING" id="139420.A0A371CGM4"/>
<dbReference type="Proteomes" id="UP000256964">
    <property type="component" value="Unassembled WGS sequence"/>
</dbReference>
<dbReference type="InterPro" id="IPR039718">
    <property type="entry name" value="Rrm1"/>
</dbReference>
<evidence type="ECO:0000313" key="4">
    <source>
        <dbReference type="EMBL" id="RDX39434.1"/>
    </source>
</evidence>
<sequence length="310" mass="34148">ITCRRDCPESQPKAPRDRRQTYGVHPTSACLPTTHRPARFHTAPCSFASIVLPAFVRSDAAIDFPALHRVTKLVTRNADIVIDITTYPTEHARKSATQARAVGVGILGFADVLHQLGHPFDSPPARLLNKLVFETVYHAALEASTELADEYGCYPNWRGSPAHSGTLRYDVWKTQPTDMYNFPALKARISMFGLRNSTLTARTSAPGCLFGCCGSAEPYCSNISSLDIHGSKVSLVTRSLVRQLQILGSVQEISTIPQHIREIYRTASELPHCVLLNLETERGPYIDQSSSKPMIVLSTQRAVYATTAVQ</sequence>
<dbReference type="OrthoDB" id="3000483at2759"/>
<feature type="region of interest" description="Disordered" evidence="2">
    <location>
        <begin position="1"/>
        <end position="24"/>
    </location>
</feature>
<dbReference type="Pfam" id="PF02867">
    <property type="entry name" value="Ribonuc_red_lgC"/>
    <property type="match status" value="1"/>
</dbReference>
<dbReference type="Gene3D" id="3.20.70.20">
    <property type="match status" value="1"/>
</dbReference>
<feature type="domain" description="Ribonucleotide reductase large subunit C-terminal" evidence="3">
    <location>
        <begin position="29"/>
        <end position="296"/>
    </location>
</feature>
<evidence type="ECO:0000256" key="2">
    <source>
        <dbReference type="SAM" id="MobiDB-lite"/>
    </source>
</evidence>
<proteinExistence type="inferred from homology"/>